<dbReference type="GO" id="GO:0020037">
    <property type="term" value="F:heme binding"/>
    <property type="evidence" value="ECO:0007669"/>
    <property type="project" value="InterPro"/>
</dbReference>
<dbReference type="EMBL" id="BJYZ01000007">
    <property type="protein sequence ID" value="GEO37713.1"/>
    <property type="molecule type" value="Genomic_DNA"/>
</dbReference>
<dbReference type="PANTHER" id="PTHR36195">
    <property type="entry name" value="DOMAIN PROTEIN, PUTATIVE (AFU_ORTHOLOGUE AFUA_5G01990)-RELATED-RELATED"/>
    <property type="match status" value="1"/>
</dbReference>
<comment type="caution">
    <text evidence="2">The sequence shown here is derived from an EMBL/GenBank/DDBJ whole genome shotgun (WGS) entry which is preliminary data.</text>
</comment>
<sequence>MTVSYSADPVPYSPGVETPEPDEAETTKELLQTLRKISETTYKDGGHALRSVHAKSHALLEGRLDVLDGLPPELAQGIFARRESYPVMLRLSTNPGDILDDSITVPRGLAIKVLGVEGERLPGSEGATSQDFVMVNAPAFAAPNARKFAGSLKLLAATTDQPQILKKAVSAVLRGAESVVEAFGGESAALKTMGGASQTHPLGDTFYTQTAFRYGDYIAKLSLAPVSPELTALTGTTLATFGNPNVIRDAVGGFFRRNPGSWEIRVQLCTDLDAMPVEDASVEWPEDRSPFVAVARITLPPQTGWSEQRSHVVDDGFAFSPWHGLAAHRPLGSINRVRKLSYEMSAGFRAEHNGCPIHHPGKAARLPE</sequence>
<evidence type="ECO:0000256" key="1">
    <source>
        <dbReference type="SAM" id="MobiDB-lite"/>
    </source>
</evidence>
<dbReference type="Gene3D" id="2.40.180.10">
    <property type="entry name" value="Catalase core domain"/>
    <property type="match status" value="1"/>
</dbReference>
<evidence type="ECO:0000313" key="2">
    <source>
        <dbReference type="EMBL" id="GEO37713.1"/>
    </source>
</evidence>
<feature type="region of interest" description="Disordered" evidence="1">
    <location>
        <begin position="1"/>
        <end position="25"/>
    </location>
</feature>
<dbReference type="CDD" id="cd08152">
    <property type="entry name" value="y4iL_like"/>
    <property type="match status" value="1"/>
</dbReference>
<dbReference type="RefSeq" id="WP_044426611.1">
    <property type="nucleotide sequence ID" value="NZ_BJYZ01000007.1"/>
</dbReference>
<keyword evidence="3" id="KW-1185">Reference proteome</keyword>
<proteinExistence type="predicted"/>
<dbReference type="OrthoDB" id="9765610at2"/>
<dbReference type="AlphaFoldDB" id="A0A512DML2"/>
<dbReference type="Proteomes" id="UP000321523">
    <property type="component" value="Unassembled WGS sequence"/>
</dbReference>
<organism evidence="2 3">
    <name type="scientific">Skermanella aerolata</name>
    <dbReference type="NCBI Taxonomy" id="393310"/>
    <lineage>
        <taxon>Bacteria</taxon>
        <taxon>Pseudomonadati</taxon>
        <taxon>Pseudomonadota</taxon>
        <taxon>Alphaproteobacteria</taxon>
        <taxon>Rhodospirillales</taxon>
        <taxon>Azospirillaceae</taxon>
        <taxon>Skermanella</taxon>
    </lineage>
</organism>
<accession>A0A512DML2</accession>
<protein>
    <submittedName>
        <fullName evidence="2">Catalase</fullName>
    </submittedName>
</protein>
<name>A0A512DML2_9PROT</name>
<dbReference type="InterPro" id="IPR020835">
    <property type="entry name" value="Catalase_sf"/>
</dbReference>
<evidence type="ECO:0000313" key="3">
    <source>
        <dbReference type="Proteomes" id="UP000321523"/>
    </source>
</evidence>
<dbReference type="PANTHER" id="PTHR36195:SF4">
    <property type="entry name" value="DOMAIN PROTEIN, PUTATIVE (AFU_ORTHOLOGUE AFUA_5G01990)-RELATED"/>
    <property type="match status" value="1"/>
</dbReference>
<gene>
    <name evidence="2" type="ORF">SAE02_18610</name>
</gene>
<dbReference type="SUPFAM" id="SSF56634">
    <property type="entry name" value="Heme-dependent catalase-like"/>
    <property type="match status" value="1"/>
</dbReference>
<reference evidence="2 3" key="1">
    <citation type="submission" date="2019-07" db="EMBL/GenBank/DDBJ databases">
        <title>Whole genome shotgun sequence of Skermanella aerolata NBRC 106429.</title>
        <authorList>
            <person name="Hosoyama A."/>
            <person name="Uohara A."/>
            <person name="Ohji S."/>
            <person name="Ichikawa N."/>
        </authorList>
    </citation>
    <scope>NUCLEOTIDE SEQUENCE [LARGE SCALE GENOMIC DNA]</scope>
    <source>
        <strain evidence="2 3">NBRC 106429</strain>
    </source>
</reference>